<keyword evidence="2" id="KW-0813">Transport</keyword>
<evidence type="ECO:0000313" key="13">
    <source>
        <dbReference type="Proteomes" id="UP001144157"/>
    </source>
</evidence>
<feature type="domain" description="ABC transporter" evidence="10">
    <location>
        <begin position="797"/>
        <end position="1040"/>
    </location>
</feature>
<evidence type="ECO:0000256" key="3">
    <source>
        <dbReference type="ARBA" id="ARBA00022692"/>
    </source>
</evidence>
<keyword evidence="4" id="KW-0547">Nucleotide-binding</keyword>
<evidence type="ECO:0000256" key="5">
    <source>
        <dbReference type="ARBA" id="ARBA00022840"/>
    </source>
</evidence>
<dbReference type="PANTHER" id="PTHR24223">
    <property type="entry name" value="ATP-BINDING CASSETTE SUB-FAMILY C"/>
    <property type="match status" value="1"/>
</dbReference>
<dbReference type="Gene3D" id="3.40.50.300">
    <property type="entry name" value="P-loop containing nucleotide triphosphate hydrolases"/>
    <property type="match status" value="2"/>
</dbReference>
<dbReference type="SUPFAM" id="SSF52540">
    <property type="entry name" value="P-loop containing nucleoside triphosphate hydrolases"/>
    <property type="match status" value="2"/>
</dbReference>
<dbReference type="CDD" id="cd03250">
    <property type="entry name" value="ABCC_MRP_domain1"/>
    <property type="match status" value="1"/>
</dbReference>
<comment type="subcellular location">
    <subcellularLocation>
        <location evidence="1">Membrane</location>
        <topology evidence="1">Multi-pass membrane protein</topology>
    </subcellularLocation>
</comment>
<organism evidence="12 13">
    <name type="scientific">Aspergillus tubingensis</name>
    <dbReference type="NCBI Taxonomy" id="5068"/>
    <lineage>
        <taxon>Eukaryota</taxon>
        <taxon>Fungi</taxon>
        <taxon>Dikarya</taxon>
        <taxon>Ascomycota</taxon>
        <taxon>Pezizomycotina</taxon>
        <taxon>Eurotiomycetes</taxon>
        <taxon>Eurotiomycetidae</taxon>
        <taxon>Eurotiales</taxon>
        <taxon>Aspergillaceae</taxon>
        <taxon>Aspergillus</taxon>
        <taxon>Aspergillus subgen. Circumdati</taxon>
    </lineage>
</organism>
<dbReference type="SUPFAM" id="SSF90123">
    <property type="entry name" value="ABC transporter transmembrane region"/>
    <property type="match status" value="2"/>
</dbReference>
<feature type="transmembrane region" description="Helical" evidence="9">
    <location>
        <begin position="54"/>
        <end position="79"/>
    </location>
</feature>
<dbReference type="PROSITE" id="PS50929">
    <property type="entry name" value="ABC_TM1F"/>
    <property type="match status" value="2"/>
</dbReference>
<feature type="transmembrane region" description="Helical" evidence="9">
    <location>
        <begin position="606"/>
        <end position="634"/>
    </location>
</feature>
<proteinExistence type="predicted"/>
<dbReference type="PANTHER" id="PTHR24223:SF345">
    <property type="entry name" value="ABC MULTIDRUG TRANSPORTER (EUROFUNG)"/>
    <property type="match status" value="1"/>
</dbReference>
<dbReference type="Gene3D" id="1.20.1560.10">
    <property type="entry name" value="ABC transporter type 1, transmembrane domain"/>
    <property type="match status" value="2"/>
</dbReference>
<sequence>MVRGALIGLVHDQAMRLPGKEAESEAVTLINSDVDSVESVGEILHDTWAYLLEVMIGITLLAARLQWFAFLPLAIIFACSRMSAYVAKHLEPRQKEWNTATQERISTTTSVLGGIKSLKMMGMVDATQCRIWKLREKELRLSERLRWILVAYNASANSLGIFAPVLTLVFYALSSGTGELHANDVFTSIALLSMVTHPANMVMTLVPRAVGIMANLARIEAYLSQSPVLDSRHNNGKEGLSLVSLEYVSVRHPSTPDPPILRDVSFRLSKGELIVCTGAVGSGKTTLVMALLGELPSTGSINLASKKIAYCAQAPWLPSVTIRDAIIGDSNYDQEWYKLVLDACCLSPDLESLRNGDSTFIENNGMNLSGGQRQRVALARAVYSRYDLVILDDPLSALDENVAEQISDRLLGPRGLFKNMNAGVLLMSNTTKLFPMANKLLVLQRSEARLQDPSTVQQGKIPGSLVPSAASDQTTQPSELYYRKAPGQSQRNDNATEDLSRKAGDIALYGYYFNAVGYRNAFLVTLCTATYSFCLTFSQFTQMKVAIRSGIVLHSQLLERVLGAPLSYFAETQIGITLNRFSQDIALVDKQLPSALANLSTQIFKLLMQVALIVYVQPVMLAMIPPCYILVYLIQKVYLRTSRQLRFLDLESRSRLNTNFLDTTSGVTTIRAFGWQDKFATENIQALDMSQKPYYLLLCLQCWLKIVLDCIMTIIAIGLITLTVMYRNSTGADVGMALNLMIGANTTLLRLVQNWTSLETSLGAVARLKDVQECVPSEDAAKGALEPGPKWPSAGDLRTENITVSYSQESEPALCNVSFRVNPGQKLIVMGRTGSGKSTLMLSLLRLIETKHGSTSIDDINITHVPLQILRQRGIIAVPQDGFNIPIASIRFNLDPYDKCTSDEIVQALRRSRLWDKIAAASTDVDTILNLPMSAILPLSAGQMQLFALCRMLLCVKATAPTKPIIILDEASSSLDRETEIILGDILRKELEYHTVIMIAHRTEGIMDTLRPSVDAIATMKDGKLRVSVIGTSTDCVGES</sequence>
<evidence type="ECO:0000256" key="9">
    <source>
        <dbReference type="SAM" id="Phobius"/>
    </source>
</evidence>
<evidence type="ECO:0000256" key="7">
    <source>
        <dbReference type="ARBA" id="ARBA00023136"/>
    </source>
</evidence>
<feature type="transmembrane region" description="Helical" evidence="9">
    <location>
        <begin position="147"/>
        <end position="173"/>
    </location>
</feature>
<dbReference type="SMART" id="SM00382">
    <property type="entry name" value="AAA"/>
    <property type="match status" value="2"/>
</dbReference>
<dbReference type="CDD" id="cd18580">
    <property type="entry name" value="ABC_6TM_ABCC_D2"/>
    <property type="match status" value="1"/>
</dbReference>
<dbReference type="InterPro" id="IPR044726">
    <property type="entry name" value="ABCC_6TM_D2"/>
</dbReference>
<feature type="domain" description="ABC transmembrane type-1" evidence="11">
    <location>
        <begin position="1"/>
        <end position="211"/>
    </location>
</feature>
<evidence type="ECO:0000259" key="11">
    <source>
        <dbReference type="PROSITE" id="PS50929"/>
    </source>
</evidence>
<dbReference type="EMBL" id="BRPE01000010">
    <property type="protein sequence ID" value="GLA87545.1"/>
    <property type="molecule type" value="Genomic_DNA"/>
</dbReference>
<dbReference type="InterPro" id="IPR036640">
    <property type="entry name" value="ABC1_TM_sf"/>
</dbReference>
<reference evidence="12" key="1">
    <citation type="submission" date="2022-07" db="EMBL/GenBank/DDBJ databases">
        <title>Taxonomy of Aspergillus series Nigri: significant species reduction supported by multi-species coalescent approaches.</title>
        <authorList>
            <person name="Bian C."/>
            <person name="Kusuya Y."/>
            <person name="Sklenar F."/>
            <person name="D'hooge E."/>
            <person name="Yaguchi T."/>
            <person name="Takahashi H."/>
            <person name="Hubka V."/>
        </authorList>
    </citation>
    <scope>NUCLEOTIDE SEQUENCE</scope>
    <source>
        <strain evidence="12">IFM 56815</strain>
    </source>
</reference>
<protein>
    <submittedName>
        <fullName evidence="12">Uncharacterized protein</fullName>
    </submittedName>
</protein>
<dbReference type="GO" id="GO:0016020">
    <property type="term" value="C:membrane"/>
    <property type="evidence" value="ECO:0007669"/>
    <property type="project" value="UniProtKB-SubCell"/>
</dbReference>
<evidence type="ECO:0000256" key="6">
    <source>
        <dbReference type="ARBA" id="ARBA00022989"/>
    </source>
</evidence>
<feature type="region of interest" description="Disordered" evidence="8">
    <location>
        <begin position="453"/>
        <end position="475"/>
    </location>
</feature>
<dbReference type="AlphaFoldDB" id="A0A9W6AX60"/>
<evidence type="ECO:0000256" key="1">
    <source>
        <dbReference type="ARBA" id="ARBA00004141"/>
    </source>
</evidence>
<accession>A0A9W6AX60</accession>
<gene>
    <name evidence="12" type="ORF">AtubIFM56815_001971</name>
</gene>
<keyword evidence="6 9" id="KW-1133">Transmembrane helix</keyword>
<dbReference type="InterPro" id="IPR003593">
    <property type="entry name" value="AAA+_ATPase"/>
</dbReference>
<evidence type="ECO:0000256" key="4">
    <source>
        <dbReference type="ARBA" id="ARBA00022741"/>
    </source>
</evidence>
<evidence type="ECO:0000259" key="10">
    <source>
        <dbReference type="PROSITE" id="PS50893"/>
    </source>
</evidence>
<dbReference type="Pfam" id="PF00664">
    <property type="entry name" value="ABC_membrane"/>
    <property type="match status" value="2"/>
</dbReference>
<dbReference type="Proteomes" id="UP001144157">
    <property type="component" value="Unassembled WGS sequence"/>
</dbReference>
<dbReference type="GO" id="GO:0016887">
    <property type="term" value="F:ATP hydrolysis activity"/>
    <property type="evidence" value="ECO:0007669"/>
    <property type="project" value="InterPro"/>
</dbReference>
<dbReference type="GO" id="GO:0005524">
    <property type="term" value="F:ATP binding"/>
    <property type="evidence" value="ECO:0007669"/>
    <property type="project" value="UniProtKB-KW"/>
</dbReference>
<dbReference type="PROSITE" id="PS00211">
    <property type="entry name" value="ABC_TRANSPORTER_1"/>
    <property type="match status" value="2"/>
</dbReference>
<dbReference type="PROSITE" id="PS50893">
    <property type="entry name" value="ABC_TRANSPORTER_2"/>
    <property type="match status" value="2"/>
</dbReference>
<dbReference type="InterPro" id="IPR017871">
    <property type="entry name" value="ABC_transporter-like_CS"/>
</dbReference>
<keyword evidence="3 9" id="KW-0812">Transmembrane</keyword>
<dbReference type="GO" id="GO:0140359">
    <property type="term" value="F:ABC-type transporter activity"/>
    <property type="evidence" value="ECO:0007669"/>
    <property type="project" value="InterPro"/>
</dbReference>
<dbReference type="InterPro" id="IPR003439">
    <property type="entry name" value="ABC_transporter-like_ATP-bd"/>
</dbReference>
<dbReference type="InterPro" id="IPR027417">
    <property type="entry name" value="P-loop_NTPase"/>
</dbReference>
<evidence type="ECO:0000256" key="8">
    <source>
        <dbReference type="SAM" id="MobiDB-lite"/>
    </source>
</evidence>
<evidence type="ECO:0000256" key="2">
    <source>
        <dbReference type="ARBA" id="ARBA00022448"/>
    </source>
</evidence>
<dbReference type="InterPro" id="IPR011527">
    <property type="entry name" value="ABC1_TM_dom"/>
</dbReference>
<keyword evidence="7 9" id="KW-0472">Membrane</keyword>
<dbReference type="Pfam" id="PF00005">
    <property type="entry name" value="ABC_tran"/>
    <property type="match status" value="2"/>
</dbReference>
<feature type="domain" description="ABC transmembrane type-1" evidence="11">
    <location>
        <begin position="505"/>
        <end position="760"/>
    </location>
</feature>
<name>A0A9W6AX60_ASPTU</name>
<feature type="domain" description="ABC transporter" evidence="10">
    <location>
        <begin position="243"/>
        <end position="470"/>
    </location>
</feature>
<evidence type="ECO:0000313" key="12">
    <source>
        <dbReference type="EMBL" id="GLA87545.1"/>
    </source>
</evidence>
<comment type="caution">
    <text evidence="12">The sequence shown here is derived from an EMBL/GenBank/DDBJ whole genome shotgun (WGS) entry which is preliminary data.</text>
</comment>
<dbReference type="InterPro" id="IPR050173">
    <property type="entry name" value="ABC_transporter_C-like"/>
</dbReference>
<keyword evidence="5" id="KW-0067">ATP-binding</keyword>
<feature type="transmembrane region" description="Helical" evidence="9">
    <location>
        <begin position="694"/>
        <end position="722"/>
    </location>
</feature>